<evidence type="ECO:0000313" key="2">
    <source>
        <dbReference type="Proteomes" id="UP000775213"/>
    </source>
</evidence>
<name>A0AAV7GGK0_DENCH</name>
<comment type="caution">
    <text evidence="1">The sequence shown here is derived from an EMBL/GenBank/DDBJ whole genome shotgun (WGS) entry which is preliminary data.</text>
</comment>
<proteinExistence type="predicted"/>
<accession>A0AAV7GGK0</accession>
<reference evidence="1 2" key="1">
    <citation type="journal article" date="2021" name="Hortic Res">
        <title>Chromosome-scale assembly of the Dendrobium chrysotoxum genome enhances the understanding of orchid evolution.</title>
        <authorList>
            <person name="Zhang Y."/>
            <person name="Zhang G.Q."/>
            <person name="Zhang D."/>
            <person name="Liu X.D."/>
            <person name="Xu X.Y."/>
            <person name="Sun W.H."/>
            <person name="Yu X."/>
            <person name="Zhu X."/>
            <person name="Wang Z.W."/>
            <person name="Zhao X."/>
            <person name="Zhong W.Y."/>
            <person name="Chen H."/>
            <person name="Yin W.L."/>
            <person name="Huang T."/>
            <person name="Niu S.C."/>
            <person name="Liu Z.J."/>
        </authorList>
    </citation>
    <scope>NUCLEOTIDE SEQUENCE [LARGE SCALE GENOMIC DNA]</scope>
    <source>
        <strain evidence="1">Lindl</strain>
    </source>
</reference>
<keyword evidence="2" id="KW-1185">Reference proteome</keyword>
<organism evidence="1 2">
    <name type="scientific">Dendrobium chrysotoxum</name>
    <name type="common">Orchid</name>
    <dbReference type="NCBI Taxonomy" id="161865"/>
    <lineage>
        <taxon>Eukaryota</taxon>
        <taxon>Viridiplantae</taxon>
        <taxon>Streptophyta</taxon>
        <taxon>Embryophyta</taxon>
        <taxon>Tracheophyta</taxon>
        <taxon>Spermatophyta</taxon>
        <taxon>Magnoliopsida</taxon>
        <taxon>Liliopsida</taxon>
        <taxon>Asparagales</taxon>
        <taxon>Orchidaceae</taxon>
        <taxon>Epidendroideae</taxon>
        <taxon>Malaxideae</taxon>
        <taxon>Dendrobiinae</taxon>
        <taxon>Dendrobium</taxon>
    </lineage>
</organism>
<evidence type="ECO:0000313" key="1">
    <source>
        <dbReference type="EMBL" id="KAH0454838.1"/>
    </source>
</evidence>
<dbReference type="AlphaFoldDB" id="A0AAV7GGK0"/>
<protein>
    <submittedName>
        <fullName evidence="1">Uncharacterized protein</fullName>
    </submittedName>
</protein>
<gene>
    <name evidence="1" type="ORF">IEQ34_016762</name>
</gene>
<sequence>MARRRAKRVSFFSGASREVRRGMLRLRPDGVWSLSSRCGSKTVEPQLSLPPLFPPLGRLVISNWMIPVPCDPLRVIFSALAYSKRRGWHSRICLSSSHAVLIP</sequence>
<dbReference type="Proteomes" id="UP000775213">
    <property type="component" value="Unassembled WGS sequence"/>
</dbReference>
<dbReference type="EMBL" id="JAGFBR010000015">
    <property type="protein sequence ID" value="KAH0454838.1"/>
    <property type="molecule type" value="Genomic_DNA"/>
</dbReference>